<dbReference type="InterPro" id="IPR045751">
    <property type="entry name" value="DUF6179"/>
</dbReference>
<gene>
    <name evidence="1" type="ORF">KCX82_04320</name>
</gene>
<proteinExistence type="predicted"/>
<dbReference type="AlphaFoldDB" id="A0A8J7W001"/>
<reference evidence="1" key="1">
    <citation type="submission" date="2021-04" db="EMBL/GenBank/DDBJ databases">
        <title>Sinoanaerobacter chloroacetimidivorans sp. nov., an obligate anaerobic bacterium isolated from anaerobic sludge.</title>
        <authorList>
            <person name="Bao Y."/>
        </authorList>
    </citation>
    <scope>NUCLEOTIDE SEQUENCE</scope>
    <source>
        <strain evidence="1">BAD-6</strain>
    </source>
</reference>
<accession>A0A8J7W001</accession>
<evidence type="ECO:0000313" key="1">
    <source>
        <dbReference type="EMBL" id="MBR0597088.1"/>
    </source>
</evidence>
<reference evidence="1" key="2">
    <citation type="submission" date="2021-04" db="EMBL/GenBank/DDBJ databases">
        <authorList>
            <person name="Liu J."/>
        </authorList>
    </citation>
    <scope>NUCLEOTIDE SEQUENCE</scope>
    <source>
        <strain evidence="1">BAD-6</strain>
    </source>
</reference>
<protein>
    <submittedName>
        <fullName evidence="1">Uncharacterized protein</fullName>
    </submittedName>
</protein>
<keyword evidence="2" id="KW-1185">Reference proteome</keyword>
<dbReference type="Pfam" id="PF19677">
    <property type="entry name" value="DUF6179"/>
    <property type="match status" value="1"/>
</dbReference>
<comment type="caution">
    <text evidence="1">The sequence shown here is derived from an EMBL/GenBank/DDBJ whole genome shotgun (WGS) entry which is preliminary data.</text>
</comment>
<dbReference type="Proteomes" id="UP000675664">
    <property type="component" value="Unassembled WGS sequence"/>
</dbReference>
<dbReference type="EMBL" id="JAGSND010000002">
    <property type="protein sequence ID" value="MBR0597088.1"/>
    <property type="molecule type" value="Genomic_DNA"/>
</dbReference>
<organism evidence="1 2">
    <name type="scientific">Sinanaerobacter chloroacetimidivorans</name>
    <dbReference type="NCBI Taxonomy" id="2818044"/>
    <lineage>
        <taxon>Bacteria</taxon>
        <taxon>Bacillati</taxon>
        <taxon>Bacillota</taxon>
        <taxon>Clostridia</taxon>
        <taxon>Peptostreptococcales</taxon>
        <taxon>Anaerovoracaceae</taxon>
        <taxon>Sinanaerobacter</taxon>
    </lineage>
</organism>
<dbReference type="RefSeq" id="WP_227017217.1">
    <property type="nucleotide sequence ID" value="NZ_JAGSND010000002.1"/>
</dbReference>
<evidence type="ECO:0000313" key="2">
    <source>
        <dbReference type="Proteomes" id="UP000675664"/>
    </source>
</evidence>
<sequence length="461" mass="53346">MNNIEKTFITVEKPFITIEKDSMNAGDFFQGLLEKAFRINLLSKSEIEKIQLQIIRLMAVRAERYTNGESSSVTVETGQSLHQTIFYTLGFYFKSLPNIETCIEMLKKESVSDLYQKGLTLLEQQFHYGKCLLESVNAARLTTDLMAYNDTLDQGLPPFFSCYDFDFAAQENPGSVDYPLALDKTELTGIEYMNHYLETLLLENQFCIRFSNENIHHLLRGYDPHYQELLINIFFLVFTNALGAVLTDRSPLELDVSVHAAGLLQQKLSPYSKEELENLLKEAVMTLCLACNLSEPKLQQYLLKNIRPLAARLKQSLEKNRIGEFFISFRQTDPSFVLQYTDDRKMNDTAFRTLADAIRECRYVSDKIAILKSEVASIADIIDLLEGSCFFEKEYDDVFKALEETELAILLKKLPIDPILKRIRTEDINKDWQYRFYEYLDMLDPAKKETLYQLSFRIQLG</sequence>
<name>A0A8J7W001_9FIRM</name>